<dbReference type="Proteomes" id="UP001168821">
    <property type="component" value="Unassembled WGS sequence"/>
</dbReference>
<organism evidence="1 2">
    <name type="scientific">Zophobas morio</name>
    <dbReference type="NCBI Taxonomy" id="2755281"/>
    <lineage>
        <taxon>Eukaryota</taxon>
        <taxon>Metazoa</taxon>
        <taxon>Ecdysozoa</taxon>
        <taxon>Arthropoda</taxon>
        <taxon>Hexapoda</taxon>
        <taxon>Insecta</taxon>
        <taxon>Pterygota</taxon>
        <taxon>Neoptera</taxon>
        <taxon>Endopterygota</taxon>
        <taxon>Coleoptera</taxon>
        <taxon>Polyphaga</taxon>
        <taxon>Cucujiformia</taxon>
        <taxon>Tenebrionidae</taxon>
        <taxon>Zophobas</taxon>
    </lineage>
</organism>
<gene>
    <name evidence="1" type="ORF">Zmor_008960</name>
</gene>
<keyword evidence="2" id="KW-1185">Reference proteome</keyword>
<accession>A0AA38HJF9</accession>
<proteinExistence type="predicted"/>
<dbReference type="AlphaFoldDB" id="A0AA38HJF9"/>
<evidence type="ECO:0000313" key="2">
    <source>
        <dbReference type="Proteomes" id="UP001168821"/>
    </source>
</evidence>
<dbReference type="EMBL" id="JALNTZ010002646">
    <property type="protein sequence ID" value="KAJ3616901.1"/>
    <property type="molecule type" value="Genomic_DNA"/>
</dbReference>
<comment type="caution">
    <text evidence="1">The sequence shown here is derived from an EMBL/GenBank/DDBJ whole genome shotgun (WGS) entry which is preliminary data.</text>
</comment>
<reference evidence="1" key="1">
    <citation type="journal article" date="2023" name="G3 (Bethesda)">
        <title>Whole genome assemblies of Zophobas morio and Tenebrio molitor.</title>
        <authorList>
            <person name="Kaur S."/>
            <person name="Stinson S.A."/>
            <person name="diCenzo G.C."/>
        </authorList>
    </citation>
    <scope>NUCLEOTIDE SEQUENCE</scope>
    <source>
        <strain evidence="1">QUZm001</strain>
    </source>
</reference>
<protein>
    <submittedName>
        <fullName evidence="1">Uncharacterized protein</fullName>
    </submittedName>
</protein>
<sequence length="155" mass="16943">MSERARFKLQSKFNERAEKINIIAKELKLIDSFKETYIDLSNITPEDVAAAQQFTSPSMIKSGGALEQATTAFASQHGSSTDYDPNIENIYNQNSTATDGFKAPNFSGVSEAPMPGGKPETFVVPTTVATEGFKVRAEKQKQFLQAALSRAIRMG</sequence>
<evidence type="ECO:0000313" key="1">
    <source>
        <dbReference type="EMBL" id="KAJ3616901.1"/>
    </source>
</evidence>
<name>A0AA38HJF9_9CUCU</name>